<dbReference type="InterPro" id="IPR021833">
    <property type="entry name" value="DUF3425"/>
</dbReference>
<accession>A0A1L7XYZ1</accession>
<keyword evidence="3" id="KW-1185">Reference proteome</keyword>
<evidence type="ECO:0000256" key="1">
    <source>
        <dbReference type="SAM" id="MobiDB-lite"/>
    </source>
</evidence>
<dbReference type="CDD" id="cd14688">
    <property type="entry name" value="bZIP_YAP"/>
    <property type="match status" value="1"/>
</dbReference>
<organism evidence="2 3">
    <name type="scientific">Phialocephala subalpina</name>
    <dbReference type="NCBI Taxonomy" id="576137"/>
    <lineage>
        <taxon>Eukaryota</taxon>
        <taxon>Fungi</taxon>
        <taxon>Dikarya</taxon>
        <taxon>Ascomycota</taxon>
        <taxon>Pezizomycotina</taxon>
        <taxon>Leotiomycetes</taxon>
        <taxon>Helotiales</taxon>
        <taxon>Mollisiaceae</taxon>
        <taxon>Phialocephala</taxon>
        <taxon>Phialocephala fortinii species complex</taxon>
    </lineage>
</organism>
<dbReference type="AlphaFoldDB" id="A0A1L7XYZ1"/>
<dbReference type="EMBL" id="FJOG01000104">
    <property type="protein sequence ID" value="CZR70180.1"/>
    <property type="molecule type" value="Genomic_DNA"/>
</dbReference>
<dbReference type="PANTHER" id="PTHR38116:SF1">
    <property type="entry name" value="BZIP DOMAIN-CONTAINING PROTEIN"/>
    <property type="match status" value="1"/>
</dbReference>
<evidence type="ECO:0000313" key="3">
    <source>
        <dbReference type="Proteomes" id="UP000184330"/>
    </source>
</evidence>
<dbReference type="OrthoDB" id="5973539at2759"/>
<proteinExistence type="predicted"/>
<dbReference type="PANTHER" id="PTHR38116">
    <property type="entry name" value="CHROMOSOME 7, WHOLE GENOME SHOTGUN SEQUENCE"/>
    <property type="match status" value="1"/>
</dbReference>
<gene>
    <name evidence="2" type="ORF">PAC_20081</name>
</gene>
<dbReference type="Proteomes" id="UP000184330">
    <property type="component" value="Unassembled WGS sequence"/>
</dbReference>
<name>A0A1L7XYZ1_9HELO</name>
<feature type="region of interest" description="Disordered" evidence="1">
    <location>
        <begin position="30"/>
        <end position="53"/>
    </location>
</feature>
<evidence type="ECO:0000313" key="2">
    <source>
        <dbReference type="EMBL" id="CZR70180.1"/>
    </source>
</evidence>
<evidence type="ECO:0008006" key="4">
    <source>
        <dbReference type="Google" id="ProtNLM"/>
    </source>
</evidence>
<sequence length="390" mass="43131">MRELFPLSPFHSSSGLSQLLASASLGLRSPVMEPQDQPSGSTPTRRARNAASQRLYRAKQKARLERLQRLAVEAVNPLRPSTALAPASLGLAQQPRSLLGSHITIAGPSSGNLPSLGLSSYDVRFALTNCSEEERKVVRWIIVNERFCIRDLIKFGLIQSGHAMDLQIFESAEDISARSWLEKVKSAVGNVDLKAVATTGIRLLARLNVPWDQINSDSAAEIRSMSDIIGSNLHSNRILLSRESLAAAMFANASHLHIPIDDVVGADAEYPTSQQDDAHRDLVPTANQITIPHHPCWDTLPWAVFRSNICFAVSQDPPLIDDEELCLDIMNEGIRCWGSSKRSLAGRGDGVPWDARSWEAAPWFLEKWEPLTGGENSDMWTNSAWWRSIR</sequence>
<reference evidence="2 3" key="1">
    <citation type="submission" date="2016-03" db="EMBL/GenBank/DDBJ databases">
        <authorList>
            <person name="Ploux O."/>
        </authorList>
    </citation>
    <scope>NUCLEOTIDE SEQUENCE [LARGE SCALE GENOMIC DNA]</scope>
    <source>
        <strain evidence="2 3">UAMH 11012</strain>
    </source>
</reference>
<dbReference type="Pfam" id="PF11905">
    <property type="entry name" value="DUF3425"/>
    <property type="match status" value="1"/>
</dbReference>
<protein>
    <recommendedName>
        <fullName evidence="4">BZIP domain-containing protein</fullName>
    </recommendedName>
</protein>